<comment type="similarity">
    <text evidence="2">Belongs to the ABC-4 integral membrane protein family. LolC/E subfamily.</text>
</comment>
<evidence type="ECO:0000256" key="2">
    <source>
        <dbReference type="ARBA" id="ARBA00005236"/>
    </source>
</evidence>
<dbReference type="AlphaFoldDB" id="A0AAJ2H310"/>
<evidence type="ECO:0000256" key="7">
    <source>
        <dbReference type="SAM" id="Phobius"/>
    </source>
</evidence>
<keyword evidence="4 7" id="KW-0812">Transmembrane</keyword>
<protein>
    <submittedName>
        <fullName evidence="9">FtsX-like permease family protein</fullName>
    </submittedName>
</protein>
<keyword evidence="6 7" id="KW-0472">Membrane</keyword>
<dbReference type="GO" id="GO:0098797">
    <property type="term" value="C:plasma membrane protein complex"/>
    <property type="evidence" value="ECO:0007669"/>
    <property type="project" value="TreeGrafter"/>
</dbReference>
<keyword evidence="3" id="KW-1003">Cell membrane</keyword>
<evidence type="ECO:0000256" key="3">
    <source>
        <dbReference type="ARBA" id="ARBA00022475"/>
    </source>
</evidence>
<dbReference type="PANTHER" id="PTHR30489">
    <property type="entry name" value="LIPOPROTEIN-RELEASING SYSTEM TRANSMEMBRANE PROTEIN LOLE"/>
    <property type="match status" value="1"/>
</dbReference>
<dbReference type="GO" id="GO:0044874">
    <property type="term" value="P:lipoprotein localization to outer membrane"/>
    <property type="evidence" value="ECO:0007669"/>
    <property type="project" value="TreeGrafter"/>
</dbReference>
<comment type="caution">
    <text evidence="9">The sequence shown here is derived from an EMBL/GenBank/DDBJ whole genome shotgun (WGS) entry which is preliminary data.</text>
</comment>
<feature type="domain" description="ABC3 transporter permease C-terminal" evidence="8">
    <location>
        <begin position="1"/>
        <end position="104"/>
    </location>
</feature>
<dbReference type="InterPro" id="IPR051447">
    <property type="entry name" value="Lipoprotein-release_system"/>
</dbReference>
<evidence type="ECO:0000313" key="9">
    <source>
        <dbReference type="EMBL" id="MDR9778465.1"/>
    </source>
</evidence>
<comment type="subcellular location">
    <subcellularLocation>
        <location evidence="1">Cell membrane</location>
        <topology evidence="1">Multi-pass membrane protein</topology>
    </subcellularLocation>
</comment>
<dbReference type="Pfam" id="PF02687">
    <property type="entry name" value="FtsX"/>
    <property type="match status" value="1"/>
</dbReference>
<evidence type="ECO:0000259" key="8">
    <source>
        <dbReference type="Pfam" id="PF02687"/>
    </source>
</evidence>
<feature type="transmembrane region" description="Helical" evidence="7">
    <location>
        <begin position="77"/>
        <end position="96"/>
    </location>
</feature>
<reference evidence="9" key="1">
    <citation type="submission" date="2023-04" db="EMBL/GenBank/DDBJ databases">
        <title>Genomic characterization of faba bean (Vicia faba) microsymbionts in Mexican soils.</title>
        <authorList>
            <person name="Rivera Orduna F.N."/>
            <person name="Guevara-Luna J."/>
            <person name="Yan J."/>
            <person name="Arroyo-Herrera I."/>
            <person name="Li Y."/>
            <person name="Vasquez-Murrieta M.S."/>
            <person name="Wang E.T."/>
        </authorList>
    </citation>
    <scope>NUCLEOTIDE SEQUENCE</scope>
    <source>
        <strain evidence="9">CH26</strain>
    </source>
</reference>
<evidence type="ECO:0000256" key="6">
    <source>
        <dbReference type="ARBA" id="ARBA00023136"/>
    </source>
</evidence>
<feature type="non-terminal residue" evidence="9">
    <location>
        <position position="1"/>
    </location>
</feature>
<feature type="transmembrane region" description="Helical" evidence="7">
    <location>
        <begin position="17"/>
        <end position="40"/>
    </location>
</feature>
<name>A0AAJ2H310_9HYPH</name>
<dbReference type="PANTHER" id="PTHR30489:SF0">
    <property type="entry name" value="LIPOPROTEIN-RELEASING SYSTEM TRANSMEMBRANE PROTEIN LOLE"/>
    <property type="match status" value="1"/>
</dbReference>
<organism evidence="9 10">
    <name type="scientific">Rhizobium hidalgonense</name>
    <dbReference type="NCBI Taxonomy" id="1538159"/>
    <lineage>
        <taxon>Bacteria</taxon>
        <taxon>Pseudomonadati</taxon>
        <taxon>Pseudomonadota</taxon>
        <taxon>Alphaproteobacteria</taxon>
        <taxon>Hyphomicrobiales</taxon>
        <taxon>Rhizobiaceae</taxon>
        <taxon>Rhizobium/Agrobacterium group</taxon>
        <taxon>Rhizobium</taxon>
    </lineage>
</organism>
<gene>
    <name evidence="9" type="ORF">RJJ65_38650</name>
</gene>
<accession>A0AAJ2H310</accession>
<evidence type="ECO:0000256" key="5">
    <source>
        <dbReference type="ARBA" id="ARBA00022989"/>
    </source>
</evidence>
<evidence type="ECO:0000256" key="1">
    <source>
        <dbReference type="ARBA" id="ARBA00004651"/>
    </source>
</evidence>
<sequence length="111" mass="12024">IAILRTLGASPATITRIFMVQGVIIGTVGTIAGAILGIVFSLSISNVLGWINNTFGLHLFDAYFINYLPSYLRPQDVLIVSGISLLLSFLATIYPARRAAQIQPAEALRYE</sequence>
<evidence type="ECO:0000256" key="4">
    <source>
        <dbReference type="ARBA" id="ARBA00022692"/>
    </source>
</evidence>
<dbReference type="RefSeq" id="WP_310866516.1">
    <property type="nucleotide sequence ID" value="NZ_JAVLSF010000846.1"/>
</dbReference>
<proteinExistence type="inferred from homology"/>
<evidence type="ECO:0000313" key="10">
    <source>
        <dbReference type="Proteomes" id="UP001268610"/>
    </source>
</evidence>
<keyword evidence="5 7" id="KW-1133">Transmembrane helix</keyword>
<dbReference type="EMBL" id="JAVLSF010000846">
    <property type="protein sequence ID" value="MDR9778465.1"/>
    <property type="molecule type" value="Genomic_DNA"/>
</dbReference>
<dbReference type="Proteomes" id="UP001268610">
    <property type="component" value="Unassembled WGS sequence"/>
</dbReference>
<dbReference type="InterPro" id="IPR003838">
    <property type="entry name" value="ABC3_permease_C"/>
</dbReference>